<evidence type="ECO:0000256" key="1">
    <source>
        <dbReference type="ARBA" id="ARBA00022679"/>
    </source>
</evidence>
<protein>
    <submittedName>
        <fullName evidence="2">CoA transferase subunit A</fullName>
    </submittedName>
</protein>
<proteinExistence type="predicted"/>
<dbReference type="EMBL" id="CP089291">
    <property type="protein sequence ID" value="UOF89015.1"/>
    <property type="molecule type" value="Genomic_DNA"/>
</dbReference>
<dbReference type="SUPFAM" id="SSF100950">
    <property type="entry name" value="NagB/RpiA/CoA transferase-like"/>
    <property type="match status" value="1"/>
</dbReference>
<dbReference type="InterPro" id="IPR037171">
    <property type="entry name" value="NagB/RpiA_transferase-like"/>
</dbReference>
<keyword evidence="1 2" id="KW-0808">Transferase</keyword>
<dbReference type="Pfam" id="PF01144">
    <property type="entry name" value="CoA_trans"/>
    <property type="match status" value="1"/>
</dbReference>
<dbReference type="SMART" id="SM00882">
    <property type="entry name" value="CoA_trans"/>
    <property type="match status" value="1"/>
</dbReference>
<reference evidence="2" key="1">
    <citation type="submission" date="2021-12" db="EMBL/GenBank/DDBJ databases">
        <title>Alicyclobacillaceae gen. nov., sp. nov., isolated from chalcocite enrichment system.</title>
        <authorList>
            <person name="Jiang Z."/>
        </authorList>
    </citation>
    <scope>NUCLEOTIDE SEQUENCE</scope>
    <source>
        <strain evidence="2">MYW30-H2</strain>
    </source>
</reference>
<evidence type="ECO:0000313" key="3">
    <source>
        <dbReference type="Proteomes" id="UP000830167"/>
    </source>
</evidence>
<evidence type="ECO:0000313" key="2">
    <source>
        <dbReference type="EMBL" id="UOF89015.1"/>
    </source>
</evidence>
<accession>A0ABY4CEV9</accession>
<dbReference type="NCBIfam" id="TIGR02429">
    <property type="entry name" value="pcaI_scoA_fam"/>
    <property type="match status" value="1"/>
</dbReference>
<dbReference type="GO" id="GO:0016740">
    <property type="term" value="F:transferase activity"/>
    <property type="evidence" value="ECO:0007669"/>
    <property type="project" value="UniProtKB-KW"/>
</dbReference>
<name>A0ABY4CEV9_9BACL</name>
<dbReference type="PANTHER" id="PTHR13707">
    <property type="entry name" value="KETOACID-COENZYME A TRANSFERASE"/>
    <property type="match status" value="1"/>
</dbReference>
<sequence>MSIEAAQGITNVKFLPASEAVQNVTAGATVMVGGFGNSGAPELLLDELIKRPDIKDLTVISNNISIGTNLNRLFLHNKIRKAIGTYFTTNPDVVRAYREGRIEIELYCQGTFSEAMRLGGAGIPAFYTPTAAGTELAKGKEARIFDGRECVLERSLTADFALVRGYKADRAGNIVYRKTARNFNPLMAMAGKITIVEVDQIVEVGELDPEAIVTPFIFVDVVVTRGTAK</sequence>
<organism evidence="2 3">
    <name type="scientific">Fodinisporobacter ferrooxydans</name>
    <dbReference type="NCBI Taxonomy" id="2901836"/>
    <lineage>
        <taxon>Bacteria</taxon>
        <taxon>Bacillati</taxon>
        <taxon>Bacillota</taxon>
        <taxon>Bacilli</taxon>
        <taxon>Bacillales</taxon>
        <taxon>Alicyclobacillaceae</taxon>
        <taxon>Fodinisporobacter</taxon>
    </lineage>
</organism>
<dbReference type="Gene3D" id="3.40.1080.10">
    <property type="entry name" value="Glutaconate Coenzyme A-transferase"/>
    <property type="match status" value="1"/>
</dbReference>
<gene>
    <name evidence="2" type="ORF">LSG31_13885</name>
</gene>
<dbReference type="Proteomes" id="UP000830167">
    <property type="component" value="Chromosome"/>
</dbReference>
<dbReference type="RefSeq" id="WP_347435697.1">
    <property type="nucleotide sequence ID" value="NZ_CP089291.1"/>
</dbReference>
<dbReference type="PANTHER" id="PTHR13707:SF60">
    <property type="entry name" value="ACETATE COA-TRANSFERASE SUBUNIT ALPHA"/>
    <property type="match status" value="1"/>
</dbReference>
<dbReference type="InterPro" id="IPR012792">
    <property type="entry name" value="3-oxoacid_CoA-transf_A"/>
</dbReference>
<keyword evidence="3" id="KW-1185">Reference proteome</keyword>
<dbReference type="InterPro" id="IPR004165">
    <property type="entry name" value="CoA_trans_fam_I"/>
</dbReference>